<dbReference type="InterPro" id="IPR000504">
    <property type="entry name" value="RRM_dom"/>
</dbReference>
<dbReference type="InterPro" id="IPR012677">
    <property type="entry name" value="Nucleotide-bd_a/b_plait_sf"/>
</dbReference>
<dbReference type="EMBL" id="OY731401">
    <property type="protein sequence ID" value="CAJ1947019.1"/>
    <property type="molecule type" value="Genomic_DNA"/>
</dbReference>
<protein>
    <recommendedName>
        <fullName evidence="1">RRM domain-containing protein</fullName>
    </recommendedName>
</protein>
<sequence>MEDVKAGDVSIDAISSVFSDYGFVQKISTFEKSAGFKVSESALIQYADIKTASSAKEALDGKSIPRQAICFYISSLICSSSSRIDFGDQLLDKS</sequence>
<dbReference type="Proteomes" id="UP001189624">
    <property type="component" value="Chromosome 4"/>
</dbReference>
<dbReference type="GO" id="GO:0003723">
    <property type="term" value="F:RNA binding"/>
    <property type="evidence" value="ECO:0007669"/>
    <property type="project" value="InterPro"/>
</dbReference>
<accession>A0AA86SN49</accession>
<feature type="domain" description="RRM" evidence="1">
    <location>
        <begin position="8"/>
        <end position="67"/>
    </location>
</feature>
<name>A0AA86SN49_9FABA</name>
<dbReference type="Pfam" id="PF00076">
    <property type="entry name" value="RRM_1"/>
    <property type="match status" value="1"/>
</dbReference>
<gene>
    <name evidence="2" type="ORF">AYBTSS11_LOCUS12438</name>
</gene>
<evidence type="ECO:0000259" key="1">
    <source>
        <dbReference type="Pfam" id="PF00076"/>
    </source>
</evidence>
<reference evidence="2" key="1">
    <citation type="submission" date="2023-10" db="EMBL/GenBank/DDBJ databases">
        <authorList>
            <person name="Domelevo Entfellner J.-B."/>
        </authorList>
    </citation>
    <scope>NUCLEOTIDE SEQUENCE</scope>
</reference>
<dbReference type="AlphaFoldDB" id="A0AA86SN49"/>
<keyword evidence="3" id="KW-1185">Reference proteome</keyword>
<evidence type="ECO:0000313" key="2">
    <source>
        <dbReference type="EMBL" id="CAJ1947019.1"/>
    </source>
</evidence>
<organism evidence="2 3">
    <name type="scientific">Sphenostylis stenocarpa</name>
    <dbReference type="NCBI Taxonomy" id="92480"/>
    <lineage>
        <taxon>Eukaryota</taxon>
        <taxon>Viridiplantae</taxon>
        <taxon>Streptophyta</taxon>
        <taxon>Embryophyta</taxon>
        <taxon>Tracheophyta</taxon>
        <taxon>Spermatophyta</taxon>
        <taxon>Magnoliopsida</taxon>
        <taxon>eudicotyledons</taxon>
        <taxon>Gunneridae</taxon>
        <taxon>Pentapetalae</taxon>
        <taxon>rosids</taxon>
        <taxon>fabids</taxon>
        <taxon>Fabales</taxon>
        <taxon>Fabaceae</taxon>
        <taxon>Papilionoideae</taxon>
        <taxon>50 kb inversion clade</taxon>
        <taxon>NPAAA clade</taxon>
        <taxon>indigoferoid/millettioid clade</taxon>
        <taxon>Phaseoleae</taxon>
        <taxon>Sphenostylis</taxon>
    </lineage>
</organism>
<dbReference type="InterPro" id="IPR035979">
    <property type="entry name" value="RBD_domain_sf"/>
</dbReference>
<proteinExistence type="predicted"/>
<dbReference type="PANTHER" id="PTHR15592">
    <property type="entry name" value="MATRIN 3/NUCLEAR PROTEIN 220-RELATED"/>
    <property type="match status" value="1"/>
</dbReference>
<dbReference type="Gramene" id="rna-AYBTSS11_LOCUS12438">
    <property type="protein sequence ID" value="CAJ1947019.1"/>
    <property type="gene ID" value="gene-AYBTSS11_LOCUS12438"/>
</dbReference>
<dbReference type="Gene3D" id="3.30.70.330">
    <property type="match status" value="1"/>
</dbReference>
<dbReference type="SUPFAM" id="SSF54928">
    <property type="entry name" value="RNA-binding domain, RBD"/>
    <property type="match status" value="1"/>
</dbReference>
<evidence type="ECO:0000313" key="3">
    <source>
        <dbReference type="Proteomes" id="UP001189624"/>
    </source>
</evidence>